<dbReference type="PANTHER" id="PTHR31528:SF3">
    <property type="entry name" value="THIAMINE BIOSYNTHESIS PROTEIN HI_0357-RELATED"/>
    <property type="match status" value="1"/>
</dbReference>
<name>E3DN51_HALPG</name>
<keyword evidence="1" id="KW-0732">Signal</keyword>
<protein>
    <submittedName>
        <fullName evidence="3">Substrate-binding region of ABC-type glycine betaine transport system</fullName>
    </submittedName>
</protein>
<gene>
    <name evidence="3" type="ordered locus">Hprae_0300</name>
</gene>
<dbReference type="KEGG" id="hpk:Hprae_0300"/>
<dbReference type="PANTHER" id="PTHR31528">
    <property type="entry name" value="4-AMINO-5-HYDROXYMETHYL-2-METHYLPYRIMIDINE PHOSPHATE SYNTHASE THI11-RELATED"/>
    <property type="match status" value="1"/>
</dbReference>
<feature type="chain" id="PRO_5003167856" evidence="1">
    <location>
        <begin position="22"/>
        <end position="322"/>
    </location>
</feature>
<evidence type="ECO:0000313" key="4">
    <source>
        <dbReference type="Proteomes" id="UP000006866"/>
    </source>
</evidence>
<dbReference type="RefSeq" id="WP_014552490.1">
    <property type="nucleotide sequence ID" value="NC_017455.1"/>
</dbReference>
<evidence type="ECO:0000313" key="3">
    <source>
        <dbReference type="EMBL" id="ADO76457.1"/>
    </source>
</evidence>
<feature type="signal peptide" evidence="1">
    <location>
        <begin position="1"/>
        <end position="21"/>
    </location>
</feature>
<proteinExistence type="predicted"/>
<accession>E3DN51</accession>
<dbReference type="AlphaFoldDB" id="E3DN51"/>
<reference evidence="4" key="1">
    <citation type="submission" date="2010-10" db="EMBL/GenBank/DDBJ databases">
        <title>The complete genome of Halanaerobium praevalens DSM 2228.</title>
        <authorList>
            <consortium name="US DOE Joint Genome Institute (JGI-PGF)"/>
            <person name="Lucas S."/>
            <person name="Copeland A."/>
            <person name="Lapidus A."/>
            <person name="Glavina del Rio T."/>
            <person name="Dalin E."/>
            <person name="Tice H."/>
            <person name="Bruce D."/>
            <person name="Goodwin L."/>
            <person name="Pitluck S."/>
            <person name="Kyrpides N."/>
            <person name="Mavromatis K."/>
            <person name="Ivanova N."/>
            <person name="Ovchinnikova G."/>
            <person name="Chertkov O."/>
            <person name="Detter J.C."/>
            <person name="Han C."/>
            <person name="Larimer F."/>
            <person name="Land M."/>
            <person name="Hauser L."/>
            <person name="Markowitz V."/>
            <person name="Cheng J.-F."/>
            <person name="Hugenholtz P."/>
            <person name="Woyke T."/>
            <person name="Wu D."/>
            <person name="Tindall B."/>
            <person name="Pomrenke H.G."/>
            <person name="Brambilla E."/>
            <person name="Klenk H.-P."/>
            <person name="Eisen J.A."/>
        </authorList>
    </citation>
    <scope>NUCLEOTIDE SEQUENCE [LARGE SCALE GENOMIC DNA]</scope>
    <source>
        <strain evidence="4">ATCC 33744 / DSM 2228 / GSL</strain>
    </source>
</reference>
<dbReference type="InterPro" id="IPR015168">
    <property type="entry name" value="SsuA/THI5"/>
</dbReference>
<dbReference type="eggNOG" id="COG0715">
    <property type="taxonomic scope" value="Bacteria"/>
</dbReference>
<dbReference type="Gene3D" id="3.40.190.10">
    <property type="entry name" value="Periplasmic binding protein-like II"/>
    <property type="match status" value="2"/>
</dbReference>
<evidence type="ECO:0000259" key="2">
    <source>
        <dbReference type="Pfam" id="PF09084"/>
    </source>
</evidence>
<dbReference type="Pfam" id="PF09084">
    <property type="entry name" value="NMT1"/>
    <property type="match status" value="1"/>
</dbReference>
<feature type="domain" description="SsuA/THI5-like" evidence="2">
    <location>
        <begin position="33"/>
        <end position="249"/>
    </location>
</feature>
<dbReference type="Proteomes" id="UP000006866">
    <property type="component" value="Chromosome"/>
</dbReference>
<organism evidence="3 4">
    <name type="scientific">Halanaerobium praevalens (strain ATCC 33744 / DSM 2228 / GSL)</name>
    <dbReference type="NCBI Taxonomy" id="572479"/>
    <lineage>
        <taxon>Bacteria</taxon>
        <taxon>Bacillati</taxon>
        <taxon>Bacillota</taxon>
        <taxon>Clostridia</taxon>
        <taxon>Halanaerobiales</taxon>
        <taxon>Halanaerobiaceae</taxon>
        <taxon>Halanaerobium</taxon>
    </lineage>
</organism>
<dbReference type="GO" id="GO:0009228">
    <property type="term" value="P:thiamine biosynthetic process"/>
    <property type="evidence" value="ECO:0007669"/>
    <property type="project" value="InterPro"/>
</dbReference>
<keyword evidence="4" id="KW-1185">Reference proteome</keyword>
<evidence type="ECO:0000256" key="1">
    <source>
        <dbReference type="SAM" id="SignalP"/>
    </source>
</evidence>
<dbReference type="HOGENOM" id="CLU_028871_6_0_9"/>
<dbReference type="InterPro" id="IPR027939">
    <property type="entry name" value="NMT1/THI5"/>
</dbReference>
<reference evidence="3 4" key="2">
    <citation type="journal article" date="2011" name="Stand. Genomic Sci.">
        <title>Complete genome sequence of the extremely halophilic Halanaerobium praevalens type strain (GSL).</title>
        <authorList>
            <person name="Ivanova N."/>
            <person name="Sikorski J."/>
            <person name="Chertkov O."/>
            <person name="Nolan M."/>
            <person name="Lucas S."/>
            <person name="Hammon N."/>
            <person name="Deshpande S."/>
            <person name="Cheng J.F."/>
            <person name="Tapia R."/>
            <person name="Han C."/>
            <person name="Goodwin L."/>
            <person name="Pitluck S."/>
            <person name="Huntemann M."/>
            <person name="Liolios K."/>
            <person name="Pagani I."/>
            <person name="Mavromatis K."/>
            <person name="Ovchinikova G."/>
            <person name="Pati A."/>
            <person name="Chen A."/>
            <person name="Palaniappan K."/>
            <person name="Land M."/>
            <person name="Hauser L."/>
            <person name="Brambilla E.M."/>
            <person name="Kannan K.P."/>
            <person name="Rohde M."/>
            <person name="Tindall B.J."/>
            <person name="Goker M."/>
            <person name="Detter J.C."/>
            <person name="Woyke T."/>
            <person name="Bristow J."/>
            <person name="Eisen J.A."/>
            <person name="Markowitz V."/>
            <person name="Hugenholtz P."/>
            <person name="Kyrpides N.C."/>
            <person name="Klenk H.P."/>
            <person name="Lapidus A."/>
        </authorList>
    </citation>
    <scope>NUCLEOTIDE SEQUENCE [LARGE SCALE GENOMIC DNA]</scope>
    <source>
        <strain evidence="4">ATCC 33744 / DSM 2228 / GSL</strain>
    </source>
</reference>
<dbReference type="EMBL" id="CP002175">
    <property type="protein sequence ID" value="ADO76457.1"/>
    <property type="molecule type" value="Genomic_DNA"/>
</dbReference>
<dbReference type="STRING" id="572479.Hprae_0300"/>
<dbReference type="SUPFAM" id="SSF53850">
    <property type="entry name" value="Periplasmic binding protein-like II"/>
    <property type="match status" value="1"/>
</dbReference>
<sequence>MKKIILIVLILSLSLSFTVGAAEVDFLLDWVPNTNHTGLFVAEELGWFEQKNIDINFIEPGTNMSVEQVVGAGRADFGISFQEWVTPARIQGVPIVSLAAVVQHNSSGFALLEDQNVKTPADLTGLEYGGWGMEIEKAIIKSIVEGSGGDFSEIDFVNIGSGDLLSMLASNKFDFSWIFYAADGIQAEMRDLDLKIFMLEDYQEYVPDYYTPIIISSEKMIAKNPKLVREFMAVVQRGYNYAAANPEKAAEILHKRVPESSLEFLTKSQKWLSPRYQAEADYWGQQKLEVWQEFGDWMAEQGLISEKFEAEKAFTNQFLLNN</sequence>
<dbReference type="PATRIC" id="fig|572479.3.peg.303"/>
<dbReference type="OrthoDB" id="9815602at2"/>